<dbReference type="AlphaFoldDB" id="A0A4S3TSX3"/>
<evidence type="ECO:0000256" key="1">
    <source>
        <dbReference type="SAM" id="MobiDB-lite"/>
    </source>
</evidence>
<reference evidence="2 3" key="1">
    <citation type="submission" date="2018-10" db="EMBL/GenBank/DDBJ databases">
        <title>Natronolimnobius sp. XQ-INN 246 isolated from Inner Mongolia Autonomous Region of China.</title>
        <authorList>
            <person name="Xue Q."/>
        </authorList>
    </citation>
    <scope>NUCLEOTIDE SEQUENCE [LARGE SCALE GENOMIC DNA]</scope>
    <source>
        <strain evidence="2 3">XQ-INN 246</strain>
    </source>
</reference>
<organism evidence="2 3">
    <name type="scientific">Salinadaptatus halalkaliphilus</name>
    <dbReference type="NCBI Taxonomy" id="2419781"/>
    <lineage>
        <taxon>Archaea</taxon>
        <taxon>Methanobacteriati</taxon>
        <taxon>Methanobacteriota</taxon>
        <taxon>Stenosarchaea group</taxon>
        <taxon>Halobacteria</taxon>
        <taxon>Halobacteriales</taxon>
        <taxon>Natrialbaceae</taxon>
        <taxon>Salinadaptatus</taxon>
    </lineage>
</organism>
<keyword evidence="3" id="KW-1185">Reference proteome</keyword>
<evidence type="ECO:0000313" key="2">
    <source>
        <dbReference type="EMBL" id="THE66840.1"/>
    </source>
</evidence>
<name>A0A4S3TSX3_9EURY</name>
<proteinExistence type="predicted"/>
<protein>
    <submittedName>
        <fullName evidence="2">Uncharacterized protein</fullName>
    </submittedName>
</protein>
<gene>
    <name evidence="2" type="ORF">D8Y22_01595</name>
</gene>
<dbReference type="EMBL" id="RBZW01000003">
    <property type="protein sequence ID" value="THE66840.1"/>
    <property type="molecule type" value="Genomic_DNA"/>
</dbReference>
<feature type="compositionally biased region" description="Basic and acidic residues" evidence="1">
    <location>
        <begin position="45"/>
        <end position="60"/>
    </location>
</feature>
<dbReference type="Proteomes" id="UP000318864">
    <property type="component" value="Unassembled WGS sequence"/>
</dbReference>
<accession>A0A4S3TSX3</accession>
<comment type="caution">
    <text evidence="2">The sequence shown here is derived from an EMBL/GenBank/DDBJ whole genome shotgun (WGS) entry which is preliminary data.</text>
</comment>
<feature type="region of interest" description="Disordered" evidence="1">
    <location>
        <begin position="19"/>
        <end position="60"/>
    </location>
</feature>
<sequence>MRTNSGLRLPISSLVAATSESVGSVLDHDTRWRRRPTQQTTSCGEGRHVGSRSRSDRKCH</sequence>
<evidence type="ECO:0000313" key="3">
    <source>
        <dbReference type="Proteomes" id="UP000318864"/>
    </source>
</evidence>